<dbReference type="EMBL" id="SRLO01000815">
    <property type="protein sequence ID" value="TNN45961.1"/>
    <property type="molecule type" value="Genomic_DNA"/>
</dbReference>
<gene>
    <name evidence="2" type="ORF">EYF80_043842</name>
</gene>
<organism evidence="2 3">
    <name type="scientific">Liparis tanakae</name>
    <name type="common">Tanaka's snailfish</name>
    <dbReference type="NCBI Taxonomy" id="230148"/>
    <lineage>
        <taxon>Eukaryota</taxon>
        <taxon>Metazoa</taxon>
        <taxon>Chordata</taxon>
        <taxon>Craniata</taxon>
        <taxon>Vertebrata</taxon>
        <taxon>Euteleostomi</taxon>
        <taxon>Actinopterygii</taxon>
        <taxon>Neopterygii</taxon>
        <taxon>Teleostei</taxon>
        <taxon>Neoteleostei</taxon>
        <taxon>Acanthomorphata</taxon>
        <taxon>Eupercaria</taxon>
        <taxon>Perciformes</taxon>
        <taxon>Cottioidei</taxon>
        <taxon>Cottales</taxon>
        <taxon>Liparidae</taxon>
        <taxon>Liparis</taxon>
    </lineage>
</organism>
<feature type="region of interest" description="Disordered" evidence="1">
    <location>
        <begin position="1"/>
        <end position="44"/>
    </location>
</feature>
<reference evidence="2 3" key="1">
    <citation type="submission" date="2019-03" db="EMBL/GenBank/DDBJ databases">
        <title>First draft genome of Liparis tanakae, snailfish: a comprehensive survey of snailfish specific genes.</title>
        <authorList>
            <person name="Kim W."/>
            <person name="Song I."/>
            <person name="Jeong J.-H."/>
            <person name="Kim D."/>
            <person name="Kim S."/>
            <person name="Ryu S."/>
            <person name="Song J.Y."/>
            <person name="Lee S.K."/>
        </authorList>
    </citation>
    <scope>NUCLEOTIDE SEQUENCE [LARGE SCALE GENOMIC DNA]</scope>
    <source>
        <tissue evidence="2">Muscle</tissue>
    </source>
</reference>
<evidence type="ECO:0000313" key="2">
    <source>
        <dbReference type="EMBL" id="TNN45961.1"/>
    </source>
</evidence>
<comment type="caution">
    <text evidence="2">The sequence shown here is derived from an EMBL/GenBank/DDBJ whole genome shotgun (WGS) entry which is preliminary data.</text>
</comment>
<evidence type="ECO:0000313" key="3">
    <source>
        <dbReference type="Proteomes" id="UP000314294"/>
    </source>
</evidence>
<sequence>MEDGPARPRGYSPLGGPQPDRQAPPLRKQPPAPEDGERPVQKGFNRIWDPDHHFLPTYTGYPTPSSSSWGVCKLSQLLQQGVGLALGGLDAVRPDDARGAVPVEHEDQLLSFQLQLLNLGLQAGV</sequence>
<name>A0A4Z2FY94_9TELE</name>
<proteinExistence type="predicted"/>
<dbReference type="Proteomes" id="UP000314294">
    <property type="component" value="Unassembled WGS sequence"/>
</dbReference>
<evidence type="ECO:0000256" key="1">
    <source>
        <dbReference type="SAM" id="MobiDB-lite"/>
    </source>
</evidence>
<protein>
    <submittedName>
        <fullName evidence="2">Uncharacterized protein</fullName>
    </submittedName>
</protein>
<accession>A0A4Z2FY94</accession>
<dbReference type="AlphaFoldDB" id="A0A4Z2FY94"/>
<keyword evidence="3" id="KW-1185">Reference proteome</keyword>